<dbReference type="Gene3D" id="1.10.10.10">
    <property type="entry name" value="Winged helix-like DNA-binding domain superfamily/Winged helix DNA-binding domain"/>
    <property type="match status" value="1"/>
</dbReference>
<accession>B5CKY5</accession>
<dbReference type="HOGENOM" id="CLU_060699_1_3_9"/>
<dbReference type="GO" id="GO:0003677">
    <property type="term" value="F:DNA binding"/>
    <property type="evidence" value="ECO:0007669"/>
    <property type="project" value="UniProtKB-KW"/>
</dbReference>
<evidence type="ECO:0000313" key="5">
    <source>
        <dbReference type="EMBL" id="EDY34048.1"/>
    </source>
</evidence>
<dbReference type="InterPro" id="IPR050313">
    <property type="entry name" value="Carb_Metab_HTH_regulators"/>
</dbReference>
<reference evidence="5 6" key="1">
    <citation type="submission" date="2008-08" db="EMBL/GenBank/DDBJ databases">
        <title>Draft genome sequence of Ruminococcus lactaris ATCC 29176.</title>
        <authorList>
            <person name="Sudarsanam P."/>
            <person name="Ley R."/>
            <person name="Guruge J."/>
            <person name="Turnbaugh P.J."/>
            <person name="Mahowald M."/>
            <person name="Liep D."/>
            <person name="Gordon J."/>
        </authorList>
    </citation>
    <scope>NUCLEOTIDE SEQUENCE [LARGE SCALE GENOMIC DNA]</scope>
    <source>
        <strain evidence="5 6">ATCC 29176</strain>
    </source>
</reference>
<dbReference type="CDD" id="cd00090">
    <property type="entry name" value="HTH_ARSR"/>
    <property type="match status" value="1"/>
</dbReference>
<dbReference type="PRINTS" id="PR00037">
    <property type="entry name" value="HTHLACR"/>
</dbReference>
<keyword evidence="6" id="KW-1185">Reference proteome</keyword>
<dbReference type="SUPFAM" id="SSF46785">
    <property type="entry name" value="Winged helix' DNA-binding domain"/>
    <property type="match status" value="1"/>
</dbReference>
<evidence type="ECO:0000313" key="6">
    <source>
        <dbReference type="Proteomes" id="UP000003254"/>
    </source>
</evidence>
<dbReference type="InterPro" id="IPR018356">
    <property type="entry name" value="Tscrpt_reg_HTH_DeoR_CS"/>
</dbReference>
<keyword evidence="3" id="KW-0804">Transcription</keyword>
<dbReference type="InterPro" id="IPR014036">
    <property type="entry name" value="DeoR-like_C"/>
</dbReference>
<keyword evidence="2" id="KW-0238">DNA-binding</keyword>
<dbReference type="PROSITE" id="PS00894">
    <property type="entry name" value="HTH_DEOR_1"/>
    <property type="match status" value="1"/>
</dbReference>
<dbReference type="EMBL" id="ABOU02000006">
    <property type="protein sequence ID" value="EDY34048.1"/>
    <property type="molecule type" value="Genomic_DNA"/>
</dbReference>
<evidence type="ECO:0000256" key="3">
    <source>
        <dbReference type="ARBA" id="ARBA00023163"/>
    </source>
</evidence>
<dbReference type="GO" id="GO:0003700">
    <property type="term" value="F:DNA-binding transcription factor activity"/>
    <property type="evidence" value="ECO:0007669"/>
    <property type="project" value="InterPro"/>
</dbReference>
<dbReference type="InterPro" id="IPR011991">
    <property type="entry name" value="ArsR-like_HTH"/>
</dbReference>
<sequence length="256" mass="27963">MKEGGAEMLTEERFAEILRMLGEEKSVTVQELTERLATSESTIRRDLTALAEKGLLVKVHGGATALEMDYTTKDVEITSRMTQNVDEKSLIGKYAASLIEKEDFVYLDSGSSIAQMLKYMTGSGAVFVTNGIAHAQSLTKKGITVYLVGGMFKGATDAVIGSQAVEDLKKYNFTKGFFGTNGVDKKHGFTTPDPAEAMIKKAAMERCRTCYILADSSKIGQIAPVTFAKFDQAKLITTELTDKDLKKEKNIVEVKA</sequence>
<dbReference type="InterPro" id="IPR036388">
    <property type="entry name" value="WH-like_DNA-bd_sf"/>
</dbReference>
<dbReference type="GeneID" id="77333731"/>
<dbReference type="InterPro" id="IPR037171">
    <property type="entry name" value="NagB/RpiA_transferase-like"/>
</dbReference>
<gene>
    <name evidence="5" type="ORF">RUMLAC_00099</name>
</gene>
<evidence type="ECO:0000256" key="2">
    <source>
        <dbReference type="ARBA" id="ARBA00023125"/>
    </source>
</evidence>
<organism evidence="5 6">
    <name type="scientific">[Ruminococcus] lactaris ATCC 29176</name>
    <dbReference type="NCBI Taxonomy" id="471875"/>
    <lineage>
        <taxon>Bacteria</taxon>
        <taxon>Bacillati</taxon>
        <taxon>Bacillota</taxon>
        <taxon>Clostridia</taxon>
        <taxon>Lachnospirales</taxon>
        <taxon>Lachnospiraceae</taxon>
        <taxon>Mediterraneibacter</taxon>
    </lineage>
</organism>
<dbReference type="InterPro" id="IPR036390">
    <property type="entry name" value="WH_DNA-bd_sf"/>
</dbReference>
<dbReference type="SMART" id="SM01134">
    <property type="entry name" value="DeoRC"/>
    <property type="match status" value="1"/>
</dbReference>
<dbReference type="AlphaFoldDB" id="B5CKY5"/>
<dbReference type="Proteomes" id="UP000003254">
    <property type="component" value="Unassembled WGS sequence"/>
</dbReference>
<feature type="domain" description="HTH deoR-type" evidence="4">
    <location>
        <begin position="10"/>
        <end position="65"/>
    </location>
</feature>
<proteinExistence type="predicted"/>
<dbReference type="InterPro" id="IPR001034">
    <property type="entry name" value="DeoR_HTH"/>
</dbReference>
<dbReference type="PANTHER" id="PTHR30363">
    <property type="entry name" value="HTH-TYPE TRANSCRIPTIONAL REGULATOR SRLR-RELATED"/>
    <property type="match status" value="1"/>
</dbReference>
<dbReference type="eggNOG" id="COG1349">
    <property type="taxonomic scope" value="Bacteria"/>
</dbReference>
<protein>
    <submittedName>
        <fullName evidence="5">Putative phage tail component domain protein</fullName>
    </submittedName>
</protein>
<dbReference type="Gene3D" id="3.40.50.1360">
    <property type="match status" value="1"/>
</dbReference>
<dbReference type="Pfam" id="PF00455">
    <property type="entry name" value="DeoRC"/>
    <property type="match status" value="1"/>
</dbReference>
<name>B5CKY5_9FIRM</name>
<reference evidence="5 6" key="2">
    <citation type="submission" date="2008-08" db="EMBL/GenBank/DDBJ databases">
        <authorList>
            <person name="Fulton L."/>
            <person name="Clifton S."/>
            <person name="Fulton B."/>
            <person name="Xu J."/>
            <person name="Minx P."/>
            <person name="Pepin K.H."/>
            <person name="Johnson M."/>
            <person name="Bhonagiri V."/>
            <person name="Nash W.E."/>
            <person name="Mardis E.R."/>
            <person name="Wilson R.K."/>
        </authorList>
    </citation>
    <scope>NUCLEOTIDE SEQUENCE [LARGE SCALE GENOMIC DNA]</scope>
    <source>
        <strain evidence="5 6">ATCC 29176</strain>
    </source>
</reference>
<evidence type="ECO:0000256" key="1">
    <source>
        <dbReference type="ARBA" id="ARBA00023015"/>
    </source>
</evidence>
<dbReference type="SMART" id="SM00420">
    <property type="entry name" value="HTH_DEOR"/>
    <property type="match status" value="1"/>
</dbReference>
<dbReference type="Pfam" id="PF08220">
    <property type="entry name" value="HTH_DeoR"/>
    <property type="match status" value="1"/>
</dbReference>
<keyword evidence="1" id="KW-0805">Transcription regulation</keyword>
<comment type="caution">
    <text evidence="5">The sequence shown here is derived from an EMBL/GenBank/DDBJ whole genome shotgun (WGS) entry which is preliminary data.</text>
</comment>
<dbReference type="RefSeq" id="WP_005609556.1">
    <property type="nucleotide sequence ID" value="NZ_CP102292.1"/>
</dbReference>
<dbReference type="SUPFAM" id="SSF100950">
    <property type="entry name" value="NagB/RpiA/CoA transferase-like"/>
    <property type="match status" value="1"/>
</dbReference>
<dbReference type="PANTHER" id="PTHR30363:SF56">
    <property type="entry name" value="TRANSCRIPTIONAL REGULATOR, DEOR FAMILY"/>
    <property type="match status" value="1"/>
</dbReference>
<dbReference type="PROSITE" id="PS51000">
    <property type="entry name" value="HTH_DEOR_2"/>
    <property type="match status" value="1"/>
</dbReference>
<evidence type="ECO:0000259" key="4">
    <source>
        <dbReference type="PROSITE" id="PS51000"/>
    </source>
</evidence>